<dbReference type="Gene3D" id="3.40.50.1860">
    <property type="match status" value="2"/>
</dbReference>
<dbReference type="Pfam" id="PF01177">
    <property type="entry name" value="Asp_Glu_race"/>
    <property type="match status" value="1"/>
</dbReference>
<dbReference type="NCBIfam" id="NF002035">
    <property type="entry name" value="PRK00865.1-3"/>
    <property type="match status" value="1"/>
</dbReference>
<keyword evidence="6 8" id="KW-0961">Cell wall biogenesis/degradation</keyword>
<evidence type="ECO:0000313" key="10">
    <source>
        <dbReference type="Proteomes" id="UP000012081"/>
    </source>
</evidence>
<comment type="function">
    <text evidence="8">Provides the (R)-glutamate required for cell wall biosynthesis.</text>
</comment>
<evidence type="ECO:0000256" key="2">
    <source>
        <dbReference type="ARBA" id="ARBA00013090"/>
    </source>
</evidence>
<dbReference type="GO" id="GO:0008881">
    <property type="term" value="F:glutamate racemase activity"/>
    <property type="evidence" value="ECO:0007669"/>
    <property type="project" value="UniProtKB-UniRule"/>
</dbReference>
<proteinExistence type="inferred from homology"/>
<keyword evidence="10" id="KW-1185">Reference proteome</keyword>
<dbReference type="FunFam" id="3.40.50.1860:FF:000002">
    <property type="entry name" value="Glutamate racemase"/>
    <property type="match status" value="1"/>
</dbReference>
<accession>M8DH64</accession>
<dbReference type="InterPro" id="IPR033134">
    <property type="entry name" value="Asp/Glu_racemase_AS_2"/>
</dbReference>
<dbReference type="PANTHER" id="PTHR21198:SF2">
    <property type="entry name" value="GLUTAMATE RACEMASE"/>
    <property type="match status" value="1"/>
</dbReference>
<evidence type="ECO:0000256" key="4">
    <source>
        <dbReference type="ARBA" id="ARBA00022984"/>
    </source>
</evidence>
<dbReference type="Proteomes" id="UP000012081">
    <property type="component" value="Unassembled WGS sequence"/>
</dbReference>
<name>M8DH64_9BACL</name>
<comment type="catalytic activity">
    <reaction evidence="1 8">
        <text>L-glutamate = D-glutamate</text>
        <dbReference type="Rhea" id="RHEA:12813"/>
        <dbReference type="ChEBI" id="CHEBI:29985"/>
        <dbReference type="ChEBI" id="CHEBI:29986"/>
        <dbReference type="EC" id="5.1.1.3"/>
    </reaction>
</comment>
<feature type="binding site" evidence="8">
    <location>
        <begin position="43"/>
        <end position="44"/>
    </location>
    <ligand>
        <name>substrate</name>
    </ligand>
</feature>
<dbReference type="GO" id="GO:0071555">
    <property type="term" value="P:cell wall organization"/>
    <property type="evidence" value="ECO:0007669"/>
    <property type="project" value="UniProtKB-KW"/>
</dbReference>
<evidence type="ECO:0000256" key="7">
    <source>
        <dbReference type="ARBA" id="ARBA00070053"/>
    </source>
</evidence>
<dbReference type="EMBL" id="APBN01000003">
    <property type="protein sequence ID" value="EMT52848.1"/>
    <property type="molecule type" value="Genomic_DNA"/>
</dbReference>
<dbReference type="PROSITE" id="PS00923">
    <property type="entry name" value="ASP_GLU_RACEMASE_1"/>
    <property type="match status" value="1"/>
</dbReference>
<dbReference type="PANTHER" id="PTHR21198">
    <property type="entry name" value="GLUTAMATE RACEMASE"/>
    <property type="match status" value="1"/>
</dbReference>
<feature type="binding site" evidence="8">
    <location>
        <begin position="11"/>
        <end position="12"/>
    </location>
    <ligand>
        <name>substrate</name>
    </ligand>
</feature>
<dbReference type="GO" id="GO:0009252">
    <property type="term" value="P:peptidoglycan biosynthetic process"/>
    <property type="evidence" value="ECO:0007669"/>
    <property type="project" value="UniProtKB-UniRule"/>
</dbReference>
<feature type="binding site" evidence="8">
    <location>
        <begin position="186"/>
        <end position="187"/>
    </location>
    <ligand>
        <name>substrate</name>
    </ligand>
</feature>
<dbReference type="UniPathway" id="UPA00219"/>
<sequence length="276" mass="30104">MSDHESIAIIDSGVGGLTVAKEVMRQLPGESILYFGDNARCPYGSRTPEEIRAYSFQMIEFVSKFPIKALVIACNTATAVVLEEARRRLPLPVIGVIEPGARAAISVTKTDRIGVIGTETTIRTKAYEQAVKQLRPDSCVVGLACPAFVPLVETHCQHSEEAQKEVERTLEPLQGLELDTLILGCTHYPLLAPLIQKAVGSGVALISSAEETAREVSRLLGDVTNGLARGKERPADPPRHCFYTSGNALSFQRIAEEWLGFPVQVESRSLEKLYQS</sequence>
<dbReference type="HAMAP" id="MF_00258">
    <property type="entry name" value="Glu_racemase"/>
    <property type="match status" value="1"/>
</dbReference>
<dbReference type="InterPro" id="IPR001920">
    <property type="entry name" value="Asp/Glu_race"/>
</dbReference>
<dbReference type="PROSITE" id="PS00924">
    <property type="entry name" value="ASP_GLU_RACEMASE_2"/>
    <property type="match status" value="1"/>
</dbReference>
<dbReference type="InterPro" id="IPR004391">
    <property type="entry name" value="Glu_race"/>
</dbReference>
<organism evidence="9 10">
    <name type="scientific">Brevibacillus borstelensis AK1</name>
    <dbReference type="NCBI Taxonomy" id="1300222"/>
    <lineage>
        <taxon>Bacteria</taxon>
        <taxon>Bacillati</taxon>
        <taxon>Bacillota</taxon>
        <taxon>Bacilli</taxon>
        <taxon>Bacillales</taxon>
        <taxon>Paenibacillaceae</taxon>
        <taxon>Brevibacillus</taxon>
    </lineage>
</organism>
<feature type="active site" description="Proton donor/acceptor" evidence="8">
    <location>
        <position position="185"/>
    </location>
</feature>
<dbReference type="EC" id="5.1.1.3" evidence="2 8"/>
<keyword evidence="5 8" id="KW-0413">Isomerase</keyword>
<comment type="caution">
    <text evidence="9">The sequence shown here is derived from an EMBL/GenBank/DDBJ whole genome shotgun (WGS) entry which is preliminary data.</text>
</comment>
<comment type="similarity">
    <text evidence="8">Belongs to the aspartate/glutamate racemases family.</text>
</comment>
<protein>
    <recommendedName>
        <fullName evidence="7 8">Glutamate racemase</fullName>
        <ecNumber evidence="2 8">5.1.1.3</ecNumber>
    </recommendedName>
</protein>
<dbReference type="InterPro" id="IPR018187">
    <property type="entry name" value="Asp/Glu_racemase_AS_1"/>
</dbReference>
<dbReference type="PATRIC" id="fig|1300222.3.peg.1794"/>
<dbReference type="InterPro" id="IPR015942">
    <property type="entry name" value="Asp/Glu/hydantoin_racemase"/>
</dbReference>
<dbReference type="RefSeq" id="WP_003387675.1">
    <property type="nucleotide sequence ID" value="NZ_APBN01000003.1"/>
</dbReference>
<evidence type="ECO:0000313" key="9">
    <source>
        <dbReference type="EMBL" id="EMT52848.1"/>
    </source>
</evidence>
<dbReference type="STRING" id="1300222.I532_08712"/>
<evidence type="ECO:0000256" key="1">
    <source>
        <dbReference type="ARBA" id="ARBA00001602"/>
    </source>
</evidence>
<dbReference type="SUPFAM" id="SSF53681">
    <property type="entry name" value="Aspartate/glutamate racemase"/>
    <property type="match status" value="2"/>
</dbReference>
<comment type="pathway">
    <text evidence="8">Cell wall biogenesis; peptidoglycan biosynthesis.</text>
</comment>
<keyword evidence="4 8" id="KW-0573">Peptidoglycan synthesis</keyword>
<keyword evidence="3 8" id="KW-0133">Cell shape</keyword>
<gene>
    <name evidence="8" type="primary">murI</name>
    <name evidence="9" type="ORF">I532_08712</name>
</gene>
<feature type="binding site" evidence="8">
    <location>
        <begin position="75"/>
        <end position="76"/>
    </location>
    <ligand>
        <name>substrate</name>
    </ligand>
</feature>
<reference evidence="9 10" key="1">
    <citation type="submission" date="2013-03" db="EMBL/GenBank/DDBJ databases">
        <title>Assembly of a new bacterial strain Brevibacillus borstelensis AK1.</title>
        <authorList>
            <person name="Rajan I."/>
            <person name="PoliReddy D."/>
            <person name="Sugumar T."/>
            <person name="Rathinam K."/>
            <person name="Alqarawi S."/>
            <person name="Khalil A.B."/>
            <person name="Sivakumar N."/>
        </authorList>
    </citation>
    <scope>NUCLEOTIDE SEQUENCE [LARGE SCALE GENOMIC DNA]</scope>
    <source>
        <strain evidence="9 10">AK1</strain>
    </source>
</reference>
<evidence type="ECO:0000256" key="5">
    <source>
        <dbReference type="ARBA" id="ARBA00023235"/>
    </source>
</evidence>
<dbReference type="NCBIfam" id="TIGR00067">
    <property type="entry name" value="glut_race"/>
    <property type="match status" value="1"/>
</dbReference>
<evidence type="ECO:0000256" key="6">
    <source>
        <dbReference type="ARBA" id="ARBA00023316"/>
    </source>
</evidence>
<evidence type="ECO:0000256" key="8">
    <source>
        <dbReference type="HAMAP-Rule" id="MF_00258"/>
    </source>
</evidence>
<dbReference type="GO" id="GO:0008360">
    <property type="term" value="P:regulation of cell shape"/>
    <property type="evidence" value="ECO:0007669"/>
    <property type="project" value="UniProtKB-KW"/>
</dbReference>
<evidence type="ECO:0000256" key="3">
    <source>
        <dbReference type="ARBA" id="ARBA00022960"/>
    </source>
</evidence>
<feature type="active site" description="Proton donor/acceptor" evidence="8">
    <location>
        <position position="74"/>
    </location>
</feature>
<dbReference type="GO" id="GO:0042802">
    <property type="term" value="F:identical protein binding"/>
    <property type="evidence" value="ECO:0007669"/>
    <property type="project" value="UniProtKB-ARBA"/>
</dbReference>
<dbReference type="OrthoDB" id="9801055at2"/>
<dbReference type="AlphaFoldDB" id="M8DH64"/>